<comment type="caution">
    <text evidence="3">The sequence shown here is derived from an EMBL/GenBank/DDBJ whole genome shotgun (WGS) entry which is preliminary data.</text>
</comment>
<dbReference type="PANTHER" id="PTHR37984">
    <property type="entry name" value="PROTEIN CBG26694"/>
    <property type="match status" value="1"/>
</dbReference>
<evidence type="ECO:0000313" key="3">
    <source>
        <dbReference type="EMBL" id="KAK3085115.1"/>
    </source>
</evidence>
<keyword evidence="4" id="KW-1185">Reference proteome</keyword>
<evidence type="ECO:0000256" key="1">
    <source>
        <dbReference type="SAM" id="MobiDB-lite"/>
    </source>
</evidence>
<dbReference type="PANTHER" id="PTHR37984:SF8">
    <property type="entry name" value="CCHC-TYPE DOMAIN-CONTAINING PROTEIN"/>
    <property type="match status" value="1"/>
</dbReference>
<feature type="region of interest" description="Disordered" evidence="1">
    <location>
        <begin position="242"/>
        <end position="261"/>
    </location>
</feature>
<organism evidence="3 4">
    <name type="scientific">Pinctada imbricata</name>
    <name type="common">Atlantic pearl-oyster</name>
    <name type="synonym">Pinctada martensii</name>
    <dbReference type="NCBI Taxonomy" id="66713"/>
    <lineage>
        <taxon>Eukaryota</taxon>
        <taxon>Metazoa</taxon>
        <taxon>Spiralia</taxon>
        <taxon>Lophotrochozoa</taxon>
        <taxon>Mollusca</taxon>
        <taxon>Bivalvia</taxon>
        <taxon>Autobranchia</taxon>
        <taxon>Pteriomorphia</taxon>
        <taxon>Pterioida</taxon>
        <taxon>Pterioidea</taxon>
        <taxon>Pteriidae</taxon>
        <taxon>Pinctada</taxon>
    </lineage>
</organism>
<evidence type="ECO:0000259" key="2">
    <source>
        <dbReference type="Pfam" id="PF17921"/>
    </source>
</evidence>
<dbReference type="InterPro" id="IPR050951">
    <property type="entry name" value="Retrovirus_Pol_polyprotein"/>
</dbReference>
<proteinExistence type="predicted"/>
<dbReference type="EMBL" id="VSWD01000013">
    <property type="protein sequence ID" value="KAK3085115.1"/>
    <property type="molecule type" value="Genomic_DNA"/>
</dbReference>
<gene>
    <name evidence="3" type="ORF">FSP39_024657</name>
</gene>
<dbReference type="Proteomes" id="UP001186944">
    <property type="component" value="Unassembled WGS sequence"/>
</dbReference>
<protein>
    <recommendedName>
        <fullName evidence="2">Integrase zinc-binding domain-containing protein</fullName>
    </recommendedName>
</protein>
<dbReference type="AlphaFoldDB" id="A0AA89BN37"/>
<feature type="compositionally biased region" description="Basic and acidic residues" evidence="1">
    <location>
        <begin position="243"/>
        <end position="254"/>
    </location>
</feature>
<feature type="domain" description="Integrase zinc-binding" evidence="2">
    <location>
        <begin position="111"/>
        <end position="163"/>
    </location>
</feature>
<dbReference type="InterPro" id="IPR041588">
    <property type="entry name" value="Integrase_H2C2"/>
</dbReference>
<dbReference type="GO" id="GO:0003676">
    <property type="term" value="F:nucleic acid binding"/>
    <property type="evidence" value="ECO:0007669"/>
    <property type="project" value="InterPro"/>
</dbReference>
<dbReference type="Gene3D" id="1.10.340.70">
    <property type="match status" value="1"/>
</dbReference>
<name>A0AA89BN37_PINIB</name>
<dbReference type="InterPro" id="IPR036397">
    <property type="entry name" value="RNaseH_sf"/>
</dbReference>
<accession>A0AA89BN37</accession>
<dbReference type="Gene3D" id="3.30.420.10">
    <property type="entry name" value="Ribonuclease H-like superfamily/Ribonuclease H"/>
    <property type="match status" value="1"/>
</dbReference>
<evidence type="ECO:0000313" key="4">
    <source>
        <dbReference type="Proteomes" id="UP001186944"/>
    </source>
</evidence>
<dbReference type="Pfam" id="PF17921">
    <property type="entry name" value="Integrase_H2C2"/>
    <property type="match status" value="1"/>
</dbReference>
<reference evidence="3" key="1">
    <citation type="submission" date="2019-08" db="EMBL/GenBank/DDBJ databases">
        <title>The improved chromosome-level genome for the pearl oyster Pinctada fucata martensii using PacBio sequencing and Hi-C.</title>
        <authorList>
            <person name="Zheng Z."/>
        </authorList>
    </citation>
    <scope>NUCLEOTIDE SEQUENCE</scope>
    <source>
        <strain evidence="3">ZZ-2019</strain>
        <tissue evidence="3">Adductor muscle</tissue>
    </source>
</reference>
<sequence length="261" mass="30270">MLLRAQKYDVNLEYRPGRNVEIADTLSRAFLTDVKPTEFEASVESINMLQFLPIASNRLGDIQHHTAQDRVLVKLKVLQKSVPESLVAYFDVRDELSVQNGIVFKGNRAVIPQNLRKDMLERIHASHIGIEGCLRRARESVYWPRMNSEVKDFIEKCETCRCYDQHQRKEPIEQHDVPLRAWAKVGLDIFTFEDKNYLIASDYYSNFFEIDLLESTKSKTVINKLRSQFARHGIPDTFPIMDRNLHPRSSEISRNDGSLST</sequence>
<dbReference type="FunFam" id="1.10.340.70:FF:000003">
    <property type="entry name" value="Protein CBG25708"/>
    <property type="match status" value="1"/>
</dbReference>